<evidence type="ECO:0000256" key="3">
    <source>
        <dbReference type="ARBA" id="ARBA00022676"/>
    </source>
</evidence>
<gene>
    <name evidence="6" type="ORF">GCM10022223_01030</name>
</gene>
<name>A0ABP6YSX9_9ACTN</name>
<protein>
    <submittedName>
        <fullName evidence="6">Glycosyltransferase</fullName>
    </submittedName>
</protein>
<dbReference type="InterPro" id="IPR029044">
    <property type="entry name" value="Nucleotide-diphossugar_trans"/>
</dbReference>
<dbReference type="Pfam" id="PF00535">
    <property type="entry name" value="Glycos_transf_2"/>
    <property type="match status" value="1"/>
</dbReference>
<evidence type="ECO:0000256" key="1">
    <source>
        <dbReference type="ARBA" id="ARBA00004776"/>
    </source>
</evidence>
<accession>A0ABP6YSX9</accession>
<keyword evidence="4" id="KW-0808">Transferase</keyword>
<dbReference type="Gene3D" id="3.90.550.10">
    <property type="entry name" value="Spore Coat Polysaccharide Biosynthesis Protein SpsA, Chain A"/>
    <property type="match status" value="1"/>
</dbReference>
<comment type="pathway">
    <text evidence="1">Cell wall biogenesis; cell wall polysaccharide biosynthesis.</text>
</comment>
<keyword evidence="3" id="KW-0328">Glycosyltransferase</keyword>
<sequence length="303" mass="33465">MTEPNSSGRQKAAKPLPVAHYGVVLLSQGTRPEALNRAVESVLAQRGVVTDVVVVGNGWEPTGLPEGARGVGLPENLGIPAGRNAGVPYVKGELLFFLDDDAFLPSTDILAVIAQKFADEPSLGLIQPRVADPEGLPSPRRWTPRLRVGDPYRSSDVTAVWEGGVALRRDIFAVADGWPAPFWYAHEGIELAWRVWDAGYRVRYDGDLVVNHPVIAPTRHAVFHRFSARNRVWLARRNLPAPVGLIYVGTWFAISAIRLRAKDDALEMMRGYWQGLTQACGPRRQMKWKAIWAMTKAGRPPII</sequence>
<dbReference type="Proteomes" id="UP001501074">
    <property type="component" value="Unassembled WGS sequence"/>
</dbReference>
<evidence type="ECO:0000259" key="5">
    <source>
        <dbReference type="Pfam" id="PF00535"/>
    </source>
</evidence>
<comment type="similarity">
    <text evidence="2">Belongs to the glycosyltransferase 2 family.</text>
</comment>
<evidence type="ECO:0000313" key="6">
    <source>
        <dbReference type="EMBL" id="GAA3590357.1"/>
    </source>
</evidence>
<dbReference type="PANTHER" id="PTHR43179:SF12">
    <property type="entry name" value="GALACTOFURANOSYLTRANSFERASE GLFT2"/>
    <property type="match status" value="1"/>
</dbReference>
<dbReference type="InterPro" id="IPR001173">
    <property type="entry name" value="Glyco_trans_2-like"/>
</dbReference>
<dbReference type="EMBL" id="BAAAZO010000001">
    <property type="protein sequence ID" value="GAA3590357.1"/>
    <property type="molecule type" value="Genomic_DNA"/>
</dbReference>
<dbReference type="RefSeq" id="WP_231485381.1">
    <property type="nucleotide sequence ID" value="NZ_BAAAZO010000001.1"/>
</dbReference>
<organism evidence="6 7">
    <name type="scientific">Kineosporia mesophila</name>
    <dbReference type="NCBI Taxonomy" id="566012"/>
    <lineage>
        <taxon>Bacteria</taxon>
        <taxon>Bacillati</taxon>
        <taxon>Actinomycetota</taxon>
        <taxon>Actinomycetes</taxon>
        <taxon>Kineosporiales</taxon>
        <taxon>Kineosporiaceae</taxon>
        <taxon>Kineosporia</taxon>
    </lineage>
</organism>
<proteinExistence type="inferred from homology"/>
<evidence type="ECO:0000256" key="4">
    <source>
        <dbReference type="ARBA" id="ARBA00022679"/>
    </source>
</evidence>
<dbReference type="PANTHER" id="PTHR43179">
    <property type="entry name" value="RHAMNOSYLTRANSFERASE WBBL"/>
    <property type="match status" value="1"/>
</dbReference>
<reference evidence="7" key="1">
    <citation type="journal article" date="2019" name="Int. J. Syst. Evol. Microbiol.">
        <title>The Global Catalogue of Microorganisms (GCM) 10K type strain sequencing project: providing services to taxonomists for standard genome sequencing and annotation.</title>
        <authorList>
            <consortium name="The Broad Institute Genomics Platform"/>
            <consortium name="The Broad Institute Genome Sequencing Center for Infectious Disease"/>
            <person name="Wu L."/>
            <person name="Ma J."/>
        </authorList>
    </citation>
    <scope>NUCLEOTIDE SEQUENCE [LARGE SCALE GENOMIC DNA]</scope>
    <source>
        <strain evidence="7">JCM 16902</strain>
    </source>
</reference>
<keyword evidence="7" id="KW-1185">Reference proteome</keyword>
<evidence type="ECO:0000256" key="2">
    <source>
        <dbReference type="ARBA" id="ARBA00006739"/>
    </source>
</evidence>
<feature type="domain" description="Glycosyltransferase 2-like" evidence="5">
    <location>
        <begin position="32"/>
        <end position="171"/>
    </location>
</feature>
<evidence type="ECO:0000313" key="7">
    <source>
        <dbReference type="Proteomes" id="UP001501074"/>
    </source>
</evidence>
<comment type="caution">
    <text evidence="6">The sequence shown here is derived from an EMBL/GenBank/DDBJ whole genome shotgun (WGS) entry which is preliminary data.</text>
</comment>
<dbReference type="SUPFAM" id="SSF53448">
    <property type="entry name" value="Nucleotide-diphospho-sugar transferases"/>
    <property type="match status" value="1"/>
</dbReference>